<proteinExistence type="predicted"/>
<gene>
    <name evidence="1" type="ORF">PEVE_00021829</name>
</gene>
<feature type="non-terminal residue" evidence="1">
    <location>
        <position position="1"/>
    </location>
</feature>
<dbReference type="EMBL" id="CALNXI010002917">
    <property type="protein sequence ID" value="CAH3191411.1"/>
    <property type="molecule type" value="Genomic_DNA"/>
</dbReference>
<dbReference type="Proteomes" id="UP001159427">
    <property type="component" value="Unassembled WGS sequence"/>
</dbReference>
<evidence type="ECO:0000313" key="1">
    <source>
        <dbReference type="EMBL" id="CAH3191411.1"/>
    </source>
</evidence>
<reference evidence="1 2" key="1">
    <citation type="submission" date="2022-05" db="EMBL/GenBank/DDBJ databases">
        <authorList>
            <consortium name="Genoscope - CEA"/>
            <person name="William W."/>
        </authorList>
    </citation>
    <scope>NUCLEOTIDE SEQUENCE [LARGE SCALE GENOMIC DNA]</scope>
</reference>
<protein>
    <submittedName>
        <fullName evidence="1">Uncharacterized protein</fullName>
    </submittedName>
</protein>
<accession>A0ABN8SIE2</accession>
<evidence type="ECO:0000313" key="2">
    <source>
        <dbReference type="Proteomes" id="UP001159427"/>
    </source>
</evidence>
<comment type="caution">
    <text evidence="1">The sequence shown here is derived from an EMBL/GenBank/DDBJ whole genome shotgun (WGS) entry which is preliminary data.</text>
</comment>
<keyword evidence="2" id="KW-1185">Reference proteome</keyword>
<organism evidence="1 2">
    <name type="scientific">Porites evermanni</name>
    <dbReference type="NCBI Taxonomy" id="104178"/>
    <lineage>
        <taxon>Eukaryota</taxon>
        <taxon>Metazoa</taxon>
        <taxon>Cnidaria</taxon>
        <taxon>Anthozoa</taxon>
        <taxon>Hexacorallia</taxon>
        <taxon>Scleractinia</taxon>
        <taxon>Fungiina</taxon>
        <taxon>Poritidae</taxon>
        <taxon>Porites</taxon>
    </lineage>
</organism>
<sequence>DNPDDSNLQGNFQALLEFRIDIGTSRECAKKCHLPLKNDTERDYRDCGGIIFLQRSSRKLNKPECFLLWLTRQRTFPTKKTCLLSSAMLTLQRIFERSLLVSACVEKKQPVTQSRS</sequence>
<name>A0ABN8SIE2_9CNID</name>